<dbReference type="AlphaFoldDB" id="A0AAW2BTN3"/>
<organism evidence="1 2">
    <name type="scientific">Lithocarpus litseifolius</name>
    <dbReference type="NCBI Taxonomy" id="425828"/>
    <lineage>
        <taxon>Eukaryota</taxon>
        <taxon>Viridiplantae</taxon>
        <taxon>Streptophyta</taxon>
        <taxon>Embryophyta</taxon>
        <taxon>Tracheophyta</taxon>
        <taxon>Spermatophyta</taxon>
        <taxon>Magnoliopsida</taxon>
        <taxon>eudicotyledons</taxon>
        <taxon>Gunneridae</taxon>
        <taxon>Pentapetalae</taxon>
        <taxon>rosids</taxon>
        <taxon>fabids</taxon>
        <taxon>Fagales</taxon>
        <taxon>Fagaceae</taxon>
        <taxon>Lithocarpus</taxon>
    </lineage>
</organism>
<dbReference type="Proteomes" id="UP001459277">
    <property type="component" value="Unassembled WGS sequence"/>
</dbReference>
<protein>
    <submittedName>
        <fullName evidence="1">Uncharacterized protein</fullName>
    </submittedName>
</protein>
<reference evidence="1 2" key="1">
    <citation type="submission" date="2024-01" db="EMBL/GenBank/DDBJ databases">
        <title>A telomere-to-telomere, gap-free genome of sweet tea (Lithocarpus litseifolius).</title>
        <authorList>
            <person name="Zhou J."/>
        </authorList>
    </citation>
    <scope>NUCLEOTIDE SEQUENCE [LARGE SCALE GENOMIC DNA]</scope>
    <source>
        <strain evidence="1">Zhou-2022a</strain>
        <tissue evidence="1">Leaf</tissue>
    </source>
</reference>
<gene>
    <name evidence="1" type="ORF">SO802_029580</name>
</gene>
<dbReference type="EMBL" id="JAZDWU010000010">
    <property type="protein sequence ID" value="KAK9989341.1"/>
    <property type="molecule type" value="Genomic_DNA"/>
</dbReference>
<accession>A0AAW2BTN3</accession>
<proteinExistence type="predicted"/>
<evidence type="ECO:0000313" key="1">
    <source>
        <dbReference type="EMBL" id="KAK9989341.1"/>
    </source>
</evidence>
<evidence type="ECO:0000313" key="2">
    <source>
        <dbReference type="Proteomes" id="UP001459277"/>
    </source>
</evidence>
<keyword evidence="2" id="KW-1185">Reference proteome</keyword>
<name>A0AAW2BTN3_9ROSI</name>
<sequence length="104" mass="11891">MCDSELKMAMAMVSPSLKKILDYPNSVVCVLTFDDRETEKTRFFWFLGSKFHSNMASRAASYLRISVFHTGFASVLKDLEYLDQWVRVDGNSANVGIPTMLWII</sequence>
<comment type="caution">
    <text evidence="1">The sequence shown here is derived from an EMBL/GenBank/DDBJ whole genome shotgun (WGS) entry which is preliminary data.</text>
</comment>